<reference evidence="1 2" key="1">
    <citation type="journal article" date="2018" name="Mol. Biol. Evol.">
        <title>Broad Genomic Sampling Reveals a Smut Pathogenic Ancestry of the Fungal Clade Ustilaginomycotina.</title>
        <authorList>
            <person name="Kijpornyongpan T."/>
            <person name="Mondo S.J."/>
            <person name="Barry K."/>
            <person name="Sandor L."/>
            <person name="Lee J."/>
            <person name="Lipzen A."/>
            <person name="Pangilinan J."/>
            <person name="LaButti K."/>
            <person name="Hainaut M."/>
            <person name="Henrissat B."/>
            <person name="Grigoriev I.V."/>
            <person name="Spatafora J.W."/>
            <person name="Aime M.C."/>
        </authorList>
    </citation>
    <scope>NUCLEOTIDE SEQUENCE [LARGE SCALE GENOMIC DNA]</scope>
    <source>
        <strain evidence="1 2">SA 807</strain>
    </source>
</reference>
<keyword evidence="2" id="KW-1185">Reference proteome</keyword>
<evidence type="ECO:0000313" key="2">
    <source>
        <dbReference type="Proteomes" id="UP000245626"/>
    </source>
</evidence>
<evidence type="ECO:0000313" key="1">
    <source>
        <dbReference type="EMBL" id="PWN52923.1"/>
    </source>
</evidence>
<dbReference type="Proteomes" id="UP000245626">
    <property type="component" value="Unassembled WGS sequence"/>
</dbReference>
<sequence length="200" mass="22933">MKMNERVNQEIKRGGKKRMRGPSPSSQCRRPYLSPSPCWIVTHHSSPQLLALSKLGLPLVYRMMNVRHPTGTFSEDCFMIEGEIVRKRSFFSSRCLSTKMKKKSFERGKGARIPVIGQLRNRSFLVLVTLRRLGSDYSPLFVQCLAGFCKRKKREKKRKGSFGIEFAISNDMLFLFSLAKRWLGGKTRGDEVWPTIIGEA</sequence>
<proteinExistence type="predicted"/>
<name>A0ACD0P4D2_9BASI</name>
<organism evidence="1 2">
    <name type="scientific">Violaceomyces palustris</name>
    <dbReference type="NCBI Taxonomy" id="1673888"/>
    <lineage>
        <taxon>Eukaryota</taxon>
        <taxon>Fungi</taxon>
        <taxon>Dikarya</taxon>
        <taxon>Basidiomycota</taxon>
        <taxon>Ustilaginomycotina</taxon>
        <taxon>Ustilaginomycetes</taxon>
        <taxon>Violaceomycetales</taxon>
        <taxon>Violaceomycetaceae</taxon>
        <taxon>Violaceomyces</taxon>
    </lineage>
</organism>
<accession>A0ACD0P4D2</accession>
<protein>
    <submittedName>
        <fullName evidence="1">Uncharacterized protein</fullName>
    </submittedName>
</protein>
<gene>
    <name evidence="1" type="ORF">IE53DRAFT_234708</name>
</gene>
<dbReference type="EMBL" id="KZ819750">
    <property type="protein sequence ID" value="PWN52923.1"/>
    <property type="molecule type" value="Genomic_DNA"/>
</dbReference>